<evidence type="ECO:0000256" key="1">
    <source>
        <dbReference type="SAM" id="Coils"/>
    </source>
</evidence>
<protein>
    <submittedName>
        <fullName evidence="4">LOW QUALITY PROTEIN: protein WHAT'S THIS FACTOR 1 homolog, chloroplastic</fullName>
    </submittedName>
</protein>
<feature type="domain" description="PORR" evidence="2">
    <location>
        <begin position="43"/>
        <end position="359"/>
    </location>
</feature>
<name>A0AB40C0Y5_DIOCR</name>
<dbReference type="Proteomes" id="UP001515500">
    <property type="component" value="Chromosome 10"/>
</dbReference>
<gene>
    <name evidence="4" type="primary">LOC120269940</name>
</gene>
<dbReference type="RefSeq" id="XP_039132853.1">
    <property type="nucleotide sequence ID" value="XM_039276919.1"/>
</dbReference>
<evidence type="ECO:0000313" key="3">
    <source>
        <dbReference type="Proteomes" id="UP001515500"/>
    </source>
</evidence>
<keyword evidence="3" id="KW-1185">Reference proteome</keyword>
<dbReference type="GeneID" id="120269940"/>
<evidence type="ECO:0000313" key="4">
    <source>
        <dbReference type="RefSeq" id="XP_039132853.1"/>
    </source>
</evidence>
<feature type="coiled-coil region" evidence="1">
    <location>
        <begin position="373"/>
        <end position="400"/>
    </location>
</feature>
<proteinExistence type="predicted"/>
<keyword evidence="1" id="KW-0175">Coiled coil</keyword>
<dbReference type="InterPro" id="IPR021099">
    <property type="entry name" value="PORR_domain"/>
</dbReference>
<sequence>MNLFDCEEDKEEAPSMAARLAGNVLATATHHHHHRFTTWSMTKDPFLESALSRNRRWIVNNQIKQILLRSPGRVSTVRSLQKRFKTLDLQGRAINWLNKYPCCFTVFTESPSTELLFGFSKRMFALIEEEGSVMEAQEPVMVRRLAKLLMLSRDHRLNVVKLNELKRSFGFPDDYLLRILPKHPNTFRIRNPIGRRNSMEIQLLRWQPELAVSAVEAVAMERGTETRFECALPLSWIKTREKFREFNDRTPYVSPYAGDHRLEMESEEKRLVGVVHELLSLTLWKKLSIVKLEHFKREFGLPEDLRGMLLRHPCLFYVSNRYKIYTLVLREGYKGSELVEKDPLVVVKDKFGELMQEGLHEYNRRRCLVNLEKKRKKGEILVKEKKVEEKEEEVDSVEKREERKRFYKVLFDENP</sequence>
<evidence type="ECO:0000259" key="2">
    <source>
        <dbReference type="Pfam" id="PF11955"/>
    </source>
</evidence>
<organism evidence="3 4">
    <name type="scientific">Dioscorea cayennensis subsp. rotundata</name>
    <name type="common">White Guinea yam</name>
    <name type="synonym">Dioscorea rotundata</name>
    <dbReference type="NCBI Taxonomy" id="55577"/>
    <lineage>
        <taxon>Eukaryota</taxon>
        <taxon>Viridiplantae</taxon>
        <taxon>Streptophyta</taxon>
        <taxon>Embryophyta</taxon>
        <taxon>Tracheophyta</taxon>
        <taxon>Spermatophyta</taxon>
        <taxon>Magnoliopsida</taxon>
        <taxon>Liliopsida</taxon>
        <taxon>Dioscoreales</taxon>
        <taxon>Dioscoreaceae</taxon>
        <taxon>Dioscorea</taxon>
    </lineage>
</organism>
<dbReference type="AlphaFoldDB" id="A0AB40C0Y5"/>
<dbReference type="PANTHER" id="PTHR31476:SF5">
    <property type="entry name" value="UBIQUITIN CARBOXYL-TERMINAL HYDROLASE FAMILY PROTEIN"/>
    <property type="match status" value="1"/>
</dbReference>
<dbReference type="InterPro" id="IPR045040">
    <property type="entry name" value="PORR_fam"/>
</dbReference>
<dbReference type="GO" id="GO:0003723">
    <property type="term" value="F:RNA binding"/>
    <property type="evidence" value="ECO:0007669"/>
    <property type="project" value="InterPro"/>
</dbReference>
<dbReference type="PANTHER" id="PTHR31476">
    <property type="entry name" value="PROTEIN WHAT'S THIS FACTOR 1 HOMOLOG, CHLOROPLASTIC"/>
    <property type="match status" value="1"/>
</dbReference>
<reference evidence="4" key="1">
    <citation type="submission" date="2025-08" db="UniProtKB">
        <authorList>
            <consortium name="RefSeq"/>
        </authorList>
    </citation>
    <scope>IDENTIFICATION</scope>
</reference>
<dbReference type="Pfam" id="PF11955">
    <property type="entry name" value="PORR"/>
    <property type="match status" value="1"/>
</dbReference>
<accession>A0AB40C0Y5</accession>